<organism evidence="2 3">
    <name type="scientific">Araneus ventricosus</name>
    <name type="common">Orbweaver spider</name>
    <name type="synonym">Epeira ventricosa</name>
    <dbReference type="NCBI Taxonomy" id="182803"/>
    <lineage>
        <taxon>Eukaryota</taxon>
        <taxon>Metazoa</taxon>
        <taxon>Ecdysozoa</taxon>
        <taxon>Arthropoda</taxon>
        <taxon>Chelicerata</taxon>
        <taxon>Arachnida</taxon>
        <taxon>Araneae</taxon>
        <taxon>Araneomorphae</taxon>
        <taxon>Entelegynae</taxon>
        <taxon>Araneoidea</taxon>
        <taxon>Araneidae</taxon>
        <taxon>Araneus</taxon>
    </lineage>
</organism>
<comment type="caution">
    <text evidence="2">The sequence shown here is derived from an EMBL/GenBank/DDBJ whole genome shotgun (WGS) entry which is preliminary data.</text>
</comment>
<evidence type="ECO:0000256" key="1">
    <source>
        <dbReference type="SAM" id="MobiDB-lite"/>
    </source>
</evidence>
<evidence type="ECO:0000313" key="2">
    <source>
        <dbReference type="EMBL" id="GBN00534.1"/>
    </source>
</evidence>
<protein>
    <submittedName>
        <fullName evidence="2">Uncharacterized protein</fullName>
    </submittedName>
</protein>
<evidence type="ECO:0000313" key="3">
    <source>
        <dbReference type="Proteomes" id="UP000499080"/>
    </source>
</evidence>
<sequence length="95" mass="11097">MSSSSLSEEVALEYNMFKDLEDTPAVINPPPSSILEESGTIFIKWLSSTTQYIKRYKTQDREQQQKTSTQKKRERHDKKNPDGSSSSTYHKRRRQ</sequence>
<dbReference type="AlphaFoldDB" id="A0A4Y2KCY1"/>
<dbReference type="EMBL" id="BGPR01004525">
    <property type="protein sequence ID" value="GBN00534.1"/>
    <property type="molecule type" value="Genomic_DNA"/>
</dbReference>
<dbReference type="Proteomes" id="UP000499080">
    <property type="component" value="Unassembled WGS sequence"/>
</dbReference>
<reference evidence="2 3" key="1">
    <citation type="journal article" date="2019" name="Sci. Rep.">
        <title>Orb-weaving spider Araneus ventricosus genome elucidates the spidroin gene catalogue.</title>
        <authorList>
            <person name="Kono N."/>
            <person name="Nakamura H."/>
            <person name="Ohtoshi R."/>
            <person name="Moran D.A.P."/>
            <person name="Shinohara A."/>
            <person name="Yoshida Y."/>
            <person name="Fujiwara M."/>
            <person name="Mori M."/>
            <person name="Tomita M."/>
            <person name="Arakawa K."/>
        </authorList>
    </citation>
    <scope>NUCLEOTIDE SEQUENCE [LARGE SCALE GENOMIC DNA]</scope>
</reference>
<feature type="region of interest" description="Disordered" evidence="1">
    <location>
        <begin position="55"/>
        <end position="95"/>
    </location>
</feature>
<keyword evidence="3" id="KW-1185">Reference proteome</keyword>
<name>A0A4Y2KCY1_ARAVE</name>
<accession>A0A4Y2KCY1</accession>
<proteinExistence type="predicted"/>
<gene>
    <name evidence="2" type="ORF">AVEN_61444_1</name>
</gene>
<feature type="compositionally biased region" description="Basic residues" evidence="1">
    <location>
        <begin position="69"/>
        <end position="78"/>
    </location>
</feature>